<dbReference type="EMBL" id="MGJB01000015">
    <property type="protein sequence ID" value="OGM98496.1"/>
    <property type="molecule type" value="Genomic_DNA"/>
</dbReference>
<feature type="transmembrane region" description="Helical" evidence="1">
    <location>
        <begin position="48"/>
        <end position="70"/>
    </location>
</feature>
<evidence type="ECO:0000256" key="1">
    <source>
        <dbReference type="SAM" id="Phobius"/>
    </source>
</evidence>
<keyword evidence="1" id="KW-0812">Transmembrane</keyword>
<proteinExistence type="predicted"/>
<reference evidence="2 3" key="1">
    <citation type="journal article" date="2016" name="Nat. Commun.">
        <title>Thousands of microbial genomes shed light on interconnected biogeochemical processes in an aquifer system.</title>
        <authorList>
            <person name="Anantharaman K."/>
            <person name="Brown C.T."/>
            <person name="Hug L.A."/>
            <person name="Sharon I."/>
            <person name="Castelle C.J."/>
            <person name="Probst A.J."/>
            <person name="Thomas B.C."/>
            <person name="Singh A."/>
            <person name="Wilkins M.J."/>
            <person name="Karaoz U."/>
            <person name="Brodie E.L."/>
            <person name="Williams K.H."/>
            <person name="Hubbard S.S."/>
            <person name="Banfield J.F."/>
        </authorList>
    </citation>
    <scope>NUCLEOTIDE SEQUENCE [LARGE SCALE GENOMIC DNA]</scope>
</reference>
<keyword evidence="1" id="KW-1133">Transmembrane helix</keyword>
<dbReference type="AlphaFoldDB" id="A0A1F8ECA3"/>
<feature type="transmembrane region" description="Helical" evidence="1">
    <location>
        <begin position="6"/>
        <end position="36"/>
    </location>
</feature>
<evidence type="ECO:0000313" key="2">
    <source>
        <dbReference type="EMBL" id="OGM98496.1"/>
    </source>
</evidence>
<evidence type="ECO:0000313" key="3">
    <source>
        <dbReference type="Proteomes" id="UP000176893"/>
    </source>
</evidence>
<gene>
    <name evidence="2" type="ORF">A2649_02890</name>
</gene>
<protein>
    <submittedName>
        <fullName evidence="2">Uncharacterized protein</fullName>
    </submittedName>
</protein>
<name>A0A1F8ECA3_9BACT</name>
<dbReference type="Proteomes" id="UP000176893">
    <property type="component" value="Unassembled WGS sequence"/>
</dbReference>
<dbReference type="STRING" id="1802661.A2649_02890"/>
<sequence length="71" mass="7865">MEFFTGFGIVLAILLLMLLLPRLGTVVLAMIILGLTRLEYTISDSNTMYILIFVAIVAFALDCVTINRIAK</sequence>
<comment type="caution">
    <text evidence="2">The sequence shown here is derived from an EMBL/GenBank/DDBJ whole genome shotgun (WGS) entry which is preliminary data.</text>
</comment>
<accession>A0A1F8ECA3</accession>
<organism evidence="2 3">
    <name type="scientific">Candidatus Yanofskybacteria bacterium RIFCSPHIGHO2_01_FULL_41_26</name>
    <dbReference type="NCBI Taxonomy" id="1802661"/>
    <lineage>
        <taxon>Bacteria</taxon>
        <taxon>Candidatus Yanofskyibacteriota</taxon>
    </lineage>
</organism>
<keyword evidence="1" id="KW-0472">Membrane</keyword>